<dbReference type="EMBL" id="CP001624">
    <property type="protein sequence ID" value="ACS59930.1"/>
    <property type="molecule type" value="Genomic_DNA"/>
</dbReference>
<evidence type="ECO:0000256" key="1">
    <source>
        <dbReference type="SAM" id="MobiDB-lite"/>
    </source>
</evidence>
<reference evidence="2 3" key="1">
    <citation type="journal article" date="2010" name="Stand. Genomic Sci.">
        <title>Complete genome sequence of Rhizobium leguminosarum bv. trifolii strain WSM1325, an effective microsymbiont of annual Mediterranean clovers.</title>
        <authorList>
            <person name="Reeve W."/>
            <person name="O'Hara G."/>
            <person name="Chain P."/>
            <person name="Ardley J."/>
            <person name="Brau L."/>
            <person name="Nandesena K."/>
            <person name="Tiwari R."/>
            <person name="Copeland A."/>
            <person name="Nolan M."/>
            <person name="Han C."/>
            <person name="Brettin T."/>
            <person name="Land M."/>
            <person name="Ovchinikova G."/>
            <person name="Ivanova N."/>
            <person name="Mavromatis K."/>
            <person name="Markowitz V."/>
            <person name="Kyrpides N."/>
            <person name="Melino V."/>
            <person name="Denton M."/>
            <person name="Yates R."/>
            <person name="Howieson J."/>
        </authorList>
    </citation>
    <scope>NUCLEOTIDE SEQUENCE [LARGE SCALE GENOMIC DNA]</scope>
    <source>
        <strain evidence="2 3">WSM1325</strain>
        <plasmid evidence="3">Plasmid pR132502</plasmid>
    </source>
</reference>
<dbReference type="OrthoDB" id="8453964at2"/>
<evidence type="ECO:0000313" key="3">
    <source>
        <dbReference type="Proteomes" id="UP000002256"/>
    </source>
</evidence>
<dbReference type="KEGG" id="rlg:Rleg_6897"/>
<dbReference type="AlphaFoldDB" id="C6B772"/>
<name>C6B772_RHILS</name>
<dbReference type="HOGENOM" id="CLU_194593_0_0_5"/>
<geneLocation type="plasmid" evidence="2 3">
    <name>pR132502</name>
</geneLocation>
<organism evidence="2 3">
    <name type="scientific">Rhizobium leguminosarum bv. trifolii (strain WSM1325)</name>
    <dbReference type="NCBI Taxonomy" id="395491"/>
    <lineage>
        <taxon>Bacteria</taxon>
        <taxon>Pseudomonadati</taxon>
        <taxon>Pseudomonadota</taxon>
        <taxon>Alphaproteobacteria</taxon>
        <taxon>Hyphomicrobiales</taxon>
        <taxon>Rhizobiaceae</taxon>
        <taxon>Rhizobium/Agrobacterium group</taxon>
        <taxon>Rhizobium</taxon>
    </lineage>
</organism>
<dbReference type="Proteomes" id="UP000002256">
    <property type="component" value="Plasmid pR132502"/>
</dbReference>
<protein>
    <submittedName>
        <fullName evidence="2">Uncharacterized protein</fullName>
    </submittedName>
</protein>
<proteinExistence type="predicted"/>
<gene>
    <name evidence="2" type="ordered locus">Rleg_6897</name>
</gene>
<sequence>MLQSLITLSDQDIDIVITAVRRWCTKNHCEIDSNEGRRALTLAIDLVQHSARDTLLQNLIERLGPHPPSGIDAESSGAHSWRSS</sequence>
<evidence type="ECO:0000313" key="2">
    <source>
        <dbReference type="EMBL" id="ACS59930.1"/>
    </source>
</evidence>
<keyword evidence="2" id="KW-0614">Plasmid</keyword>
<accession>C6B772</accession>
<feature type="region of interest" description="Disordered" evidence="1">
    <location>
        <begin position="64"/>
        <end position="84"/>
    </location>
</feature>